<evidence type="ECO:0000313" key="2">
    <source>
        <dbReference type="EMBL" id="MDT0576760.1"/>
    </source>
</evidence>
<dbReference type="EMBL" id="JAVRHS010000010">
    <property type="protein sequence ID" value="MDT0576760.1"/>
    <property type="molecule type" value="Genomic_DNA"/>
</dbReference>
<dbReference type="Pfam" id="PF03372">
    <property type="entry name" value="Exo_endo_phos"/>
    <property type="match status" value="1"/>
</dbReference>
<dbReference type="SUPFAM" id="SSF56219">
    <property type="entry name" value="DNase I-like"/>
    <property type="match status" value="1"/>
</dbReference>
<dbReference type="GO" id="GO:0004519">
    <property type="term" value="F:endonuclease activity"/>
    <property type="evidence" value="ECO:0007669"/>
    <property type="project" value="UniProtKB-KW"/>
</dbReference>
<keyword evidence="2" id="KW-0255">Endonuclease</keyword>
<proteinExistence type="predicted"/>
<dbReference type="InterPro" id="IPR036691">
    <property type="entry name" value="Endo/exonu/phosph_ase_sf"/>
</dbReference>
<keyword evidence="3" id="KW-1185">Reference proteome</keyword>
<sequence length="236" mass="26430">MKLKFASYNIHKAVGLDRQRDPDRILTVLNEIDADIIALQECDRRFGMRETVLPRARIEDSPFRTVPLATRSMSIGWHGNTFLVKKNTHVLEAQTIALPTLEPRGAIRLDVELGGQRVRAVGMHLDLSGLRRRHQAEAILRHLDDCEDCPTVMMGDTNEWSGNGGVFRVFRPGWTVLESGRSFPASRPLAQLDRIVLSSHWTCHGTNVHHSMLAARASDHLPVWAEVSVGSKAFVS</sequence>
<dbReference type="Proteomes" id="UP001259803">
    <property type="component" value="Unassembled WGS sequence"/>
</dbReference>
<protein>
    <submittedName>
        <fullName evidence="2">Endonuclease/exonuclease/phosphatase family protein</fullName>
    </submittedName>
</protein>
<gene>
    <name evidence="2" type="ORF">RM533_11290</name>
</gene>
<accession>A0ABU2ZJH7</accession>
<feature type="domain" description="Endonuclease/exonuclease/phosphatase" evidence="1">
    <location>
        <begin position="6"/>
        <end position="220"/>
    </location>
</feature>
<dbReference type="InterPro" id="IPR051916">
    <property type="entry name" value="GPI-anchor_lipid_remodeler"/>
</dbReference>
<evidence type="ECO:0000313" key="3">
    <source>
        <dbReference type="Proteomes" id="UP001259803"/>
    </source>
</evidence>
<keyword evidence="2" id="KW-0378">Hydrolase</keyword>
<dbReference type="InterPro" id="IPR005135">
    <property type="entry name" value="Endo/exonuclease/phosphatase"/>
</dbReference>
<evidence type="ECO:0000259" key="1">
    <source>
        <dbReference type="Pfam" id="PF03372"/>
    </source>
</evidence>
<dbReference type="PANTHER" id="PTHR14859">
    <property type="entry name" value="CALCOFLUOR WHITE HYPERSENSITIVE PROTEIN PRECURSOR"/>
    <property type="match status" value="1"/>
</dbReference>
<name>A0ABU2ZJH7_9SPHN</name>
<organism evidence="2 3">
    <name type="scientific">Croceicoccus esteveae</name>
    <dbReference type="NCBI Taxonomy" id="3075597"/>
    <lineage>
        <taxon>Bacteria</taxon>
        <taxon>Pseudomonadati</taxon>
        <taxon>Pseudomonadota</taxon>
        <taxon>Alphaproteobacteria</taxon>
        <taxon>Sphingomonadales</taxon>
        <taxon>Erythrobacteraceae</taxon>
        <taxon>Croceicoccus</taxon>
    </lineage>
</organism>
<dbReference type="RefSeq" id="WP_311341334.1">
    <property type="nucleotide sequence ID" value="NZ_JAVRHS010000010.1"/>
</dbReference>
<dbReference type="Gene3D" id="3.60.10.10">
    <property type="entry name" value="Endonuclease/exonuclease/phosphatase"/>
    <property type="match status" value="1"/>
</dbReference>
<reference evidence="2 3" key="1">
    <citation type="submission" date="2023-09" db="EMBL/GenBank/DDBJ databases">
        <authorList>
            <person name="Rey-Velasco X."/>
        </authorList>
    </citation>
    <scope>NUCLEOTIDE SEQUENCE [LARGE SCALE GENOMIC DNA]</scope>
    <source>
        <strain evidence="2 3">F390</strain>
    </source>
</reference>
<dbReference type="PANTHER" id="PTHR14859:SF15">
    <property type="entry name" value="ENDONUCLEASE_EXONUCLEASE_PHOSPHATASE DOMAIN-CONTAINING PROTEIN"/>
    <property type="match status" value="1"/>
</dbReference>
<comment type="caution">
    <text evidence="2">The sequence shown here is derived from an EMBL/GenBank/DDBJ whole genome shotgun (WGS) entry which is preliminary data.</text>
</comment>
<keyword evidence="2" id="KW-0540">Nuclease</keyword>